<dbReference type="EMBL" id="JALJOR010000002">
    <property type="protein sequence ID" value="KAK9823341.1"/>
    <property type="molecule type" value="Genomic_DNA"/>
</dbReference>
<dbReference type="AlphaFoldDB" id="A0AAW1QQD8"/>
<feature type="compositionally biased region" description="Low complexity" evidence="1">
    <location>
        <begin position="260"/>
        <end position="270"/>
    </location>
</feature>
<dbReference type="Proteomes" id="UP001489004">
    <property type="component" value="Unassembled WGS sequence"/>
</dbReference>
<evidence type="ECO:0000313" key="3">
    <source>
        <dbReference type="Proteomes" id="UP001489004"/>
    </source>
</evidence>
<accession>A0AAW1QQD8</accession>
<gene>
    <name evidence="2" type="ORF">WJX72_002044</name>
</gene>
<protein>
    <submittedName>
        <fullName evidence="2">Uncharacterized protein</fullName>
    </submittedName>
</protein>
<feature type="compositionally biased region" description="Pro residues" evidence="1">
    <location>
        <begin position="217"/>
        <end position="228"/>
    </location>
</feature>
<evidence type="ECO:0000313" key="2">
    <source>
        <dbReference type="EMBL" id="KAK9823341.1"/>
    </source>
</evidence>
<sequence length="287" mass="30983">MEIMQQVPGSPIIEILPPSTNNAGRAAGLVVYEASVTKLPDPALPLDLHERVAYCTIDYMRTLYQEETPPYVIWSASLPALQDPYSASADALWRALLKTESDNANTIYKHMYLQHFPLADKTPLAILFVSSSGAIVKGEQLEEHNPLDIVQTATGVPLSRLPRAELFKKIQMPGGWSPIILLEYTPNLGDEPVVEEVSAMDTLLGNMLALPVHQQPAPTPVRSPPTKTPLPSSGDGQRGNKRACSELEGANPTNLARQLAAASAQPSEAATRNDNGDDDDNGDVMVG</sequence>
<proteinExistence type="predicted"/>
<evidence type="ECO:0000256" key="1">
    <source>
        <dbReference type="SAM" id="MobiDB-lite"/>
    </source>
</evidence>
<feature type="compositionally biased region" description="Acidic residues" evidence="1">
    <location>
        <begin position="276"/>
        <end position="287"/>
    </location>
</feature>
<name>A0AAW1QQD8_9CHLO</name>
<feature type="region of interest" description="Disordered" evidence="1">
    <location>
        <begin position="214"/>
        <end position="287"/>
    </location>
</feature>
<comment type="caution">
    <text evidence="2">The sequence shown here is derived from an EMBL/GenBank/DDBJ whole genome shotgun (WGS) entry which is preliminary data.</text>
</comment>
<keyword evidence="3" id="KW-1185">Reference proteome</keyword>
<organism evidence="2 3">
    <name type="scientific">[Myrmecia] bisecta</name>
    <dbReference type="NCBI Taxonomy" id="41462"/>
    <lineage>
        <taxon>Eukaryota</taxon>
        <taxon>Viridiplantae</taxon>
        <taxon>Chlorophyta</taxon>
        <taxon>core chlorophytes</taxon>
        <taxon>Trebouxiophyceae</taxon>
        <taxon>Trebouxiales</taxon>
        <taxon>Trebouxiaceae</taxon>
        <taxon>Myrmecia</taxon>
    </lineage>
</organism>
<reference evidence="2 3" key="1">
    <citation type="journal article" date="2024" name="Nat. Commun.">
        <title>Phylogenomics reveals the evolutionary origins of lichenization in chlorophyte algae.</title>
        <authorList>
            <person name="Puginier C."/>
            <person name="Libourel C."/>
            <person name="Otte J."/>
            <person name="Skaloud P."/>
            <person name="Haon M."/>
            <person name="Grisel S."/>
            <person name="Petersen M."/>
            <person name="Berrin J.G."/>
            <person name="Delaux P.M."/>
            <person name="Dal Grande F."/>
            <person name="Keller J."/>
        </authorList>
    </citation>
    <scope>NUCLEOTIDE SEQUENCE [LARGE SCALE GENOMIC DNA]</scope>
    <source>
        <strain evidence="2 3">SAG 2043</strain>
    </source>
</reference>